<dbReference type="Proteomes" id="UP000217199">
    <property type="component" value="Unassembled WGS sequence"/>
</dbReference>
<dbReference type="InParanoid" id="A0A286UTZ7"/>
<gene>
    <name evidence="1" type="ORF">PNOK_0001200</name>
</gene>
<evidence type="ECO:0000313" key="1">
    <source>
        <dbReference type="EMBL" id="PAV22945.1"/>
    </source>
</evidence>
<sequence>MQGKIQLHTQYASSRFSLALRNFSMSSTNSDLKTWAQERITALWSAPDESAFHSEFERTFAPSECTKLTVNKEEIDRENYKNELQKLRAPMVRADIEFNDIDILDSNGEDSGTIKGSFTVKRSLKFRVRAAPAQRQRIINFTAVVENSGDITGADNRRIVFFEEDVEDKPVPVNLNSLAHNSVSSVSLIIDKAMAMNIRFY</sequence>
<name>A0A286UTZ7_9AGAM</name>
<accession>A0A286UTZ7</accession>
<dbReference type="OrthoDB" id="3197409at2759"/>
<dbReference type="AlphaFoldDB" id="A0A286UTZ7"/>
<comment type="caution">
    <text evidence="1">The sequence shown here is derived from an EMBL/GenBank/DDBJ whole genome shotgun (WGS) entry which is preliminary data.</text>
</comment>
<reference evidence="1 2" key="1">
    <citation type="journal article" date="2017" name="Mol. Ecol.">
        <title>Comparative and population genomic landscape of Phellinus noxius: A hypervariable fungus causing root rot in trees.</title>
        <authorList>
            <person name="Chung C.L."/>
            <person name="Lee T.J."/>
            <person name="Akiba M."/>
            <person name="Lee H.H."/>
            <person name="Kuo T.H."/>
            <person name="Liu D."/>
            <person name="Ke H.M."/>
            <person name="Yokoi T."/>
            <person name="Roa M.B."/>
            <person name="Lu M.J."/>
            <person name="Chang Y.Y."/>
            <person name="Ann P.J."/>
            <person name="Tsai J.N."/>
            <person name="Chen C.Y."/>
            <person name="Tzean S.S."/>
            <person name="Ota Y."/>
            <person name="Hattori T."/>
            <person name="Sahashi N."/>
            <person name="Liou R.F."/>
            <person name="Kikuchi T."/>
            <person name="Tsai I.J."/>
        </authorList>
    </citation>
    <scope>NUCLEOTIDE SEQUENCE [LARGE SCALE GENOMIC DNA]</scope>
    <source>
        <strain evidence="1 2">FFPRI411160</strain>
    </source>
</reference>
<proteinExistence type="predicted"/>
<organism evidence="1 2">
    <name type="scientific">Pyrrhoderma noxium</name>
    <dbReference type="NCBI Taxonomy" id="2282107"/>
    <lineage>
        <taxon>Eukaryota</taxon>
        <taxon>Fungi</taxon>
        <taxon>Dikarya</taxon>
        <taxon>Basidiomycota</taxon>
        <taxon>Agaricomycotina</taxon>
        <taxon>Agaricomycetes</taxon>
        <taxon>Hymenochaetales</taxon>
        <taxon>Hymenochaetaceae</taxon>
        <taxon>Pyrrhoderma</taxon>
    </lineage>
</organism>
<evidence type="ECO:0000313" key="2">
    <source>
        <dbReference type="Proteomes" id="UP000217199"/>
    </source>
</evidence>
<keyword evidence="2" id="KW-1185">Reference proteome</keyword>
<protein>
    <submittedName>
        <fullName evidence="1">Uncharacterized protein</fullName>
    </submittedName>
</protein>
<dbReference type="EMBL" id="NBII01000001">
    <property type="protein sequence ID" value="PAV22945.1"/>
    <property type="molecule type" value="Genomic_DNA"/>
</dbReference>